<organism evidence="2 3">
    <name type="scientific">Thauera terpenica 58Eu</name>
    <dbReference type="NCBI Taxonomy" id="1348657"/>
    <lineage>
        <taxon>Bacteria</taxon>
        <taxon>Pseudomonadati</taxon>
        <taxon>Pseudomonadota</taxon>
        <taxon>Betaproteobacteria</taxon>
        <taxon>Rhodocyclales</taxon>
        <taxon>Zoogloeaceae</taxon>
        <taxon>Thauera</taxon>
    </lineage>
</organism>
<keyword evidence="1" id="KW-0472">Membrane</keyword>
<feature type="transmembrane region" description="Helical" evidence="1">
    <location>
        <begin position="63"/>
        <end position="82"/>
    </location>
</feature>
<reference evidence="2 3" key="1">
    <citation type="submission" date="2013-06" db="EMBL/GenBank/DDBJ databases">
        <title>Draft genome sequence of Thauera terpenica.</title>
        <authorList>
            <person name="Liu B."/>
            <person name="Frostegard A.H."/>
            <person name="Shapleigh J.P."/>
        </authorList>
    </citation>
    <scope>NUCLEOTIDE SEQUENCE [LARGE SCALE GENOMIC DNA]</scope>
    <source>
        <strain evidence="2 3">58Eu</strain>
    </source>
</reference>
<dbReference type="eggNOG" id="ENOG502ZNNF">
    <property type="taxonomic scope" value="Bacteria"/>
</dbReference>
<feature type="transmembrane region" description="Helical" evidence="1">
    <location>
        <begin position="37"/>
        <end position="56"/>
    </location>
</feature>
<feature type="transmembrane region" description="Helical" evidence="1">
    <location>
        <begin position="88"/>
        <end position="113"/>
    </location>
</feature>
<evidence type="ECO:0000313" key="3">
    <source>
        <dbReference type="Proteomes" id="UP000015455"/>
    </source>
</evidence>
<name>S9ZIH2_9RHOO</name>
<gene>
    <name evidence="2" type="ORF">M622_18545</name>
</gene>
<dbReference type="STRING" id="1348657.M622_18545"/>
<keyword evidence="3" id="KW-1185">Reference proteome</keyword>
<keyword evidence="1" id="KW-1133">Transmembrane helix</keyword>
<dbReference type="EMBL" id="ATJV01000082">
    <property type="protein sequence ID" value="EPZ14391.1"/>
    <property type="molecule type" value="Genomic_DNA"/>
</dbReference>
<comment type="caution">
    <text evidence="2">The sequence shown here is derived from an EMBL/GenBank/DDBJ whole genome shotgun (WGS) entry which is preliminary data.</text>
</comment>
<protein>
    <submittedName>
        <fullName evidence="2">Uncharacterized protein</fullName>
    </submittedName>
</protein>
<evidence type="ECO:0000313" key="2">
    <source>
        <dbReference type="EMBL" id="EPZ14391.1"/>
    </source>
</evidence>
<evidence type="ECO:0000256" key="1">
    <source>
        <dbReference type="SAM" id="Phobius"/>
    </source>
</evidence>
<dbReference type="PATRIC" id="fig|1348657.5.peg.3123"/>
<dbReference type="Proteomes" id="UP000015455">
    <property type="component" value="Unassembled WGS sequence"/>
</dbReference>
<proteinExistence type="predicted"/>
<dbReference type="AlphaFoldDB" id="S9ZIH2"/>
<keyword evidence="1" id="KW-0812">Transmembrane</keyword>
<sequence>MSNVVRFPKGKRALPALDLDATKIKAAMPKAATVKGVFAWLFLLVRLPLFLVMYWLRLPVIFLCNLVSIPMLLAWLFAWYAFPDKTAMVWGFGIVSFLAFVIAWTYDFILMAISPQEMMMTL</sequence>
<accession>S9ZIH2</accession>